<feature type="signal peptide" evidence="4">
    <location>
        <begin position="1"/>
        <end position="26"/>
    </location>
</feature>
<reference evidence="5" key="2">
    <citation type="submission" date="2005-07" db="EMBL/GenBank/DDBJ databases">
        <authorList>
            <person name="Mural R.J."/>
            <person name="Li P.W."/>
            <person name="Adams M.D."/>
            <person name="Amanatides P.G."/>
            <person name="Baden-Tillson H."/>
            <person name="Barnstead M."/>
            <person name="Chin S.H."/>
            <person name="Dew I."/>
            <person name="Evans C.A."/>
            <person name="Ferriera S."/>
            <person name="Flanigan M."/>
            <person name="Fosler C."/>
            <person name="Glodek A."/>
            <person name="Gu Z."/>
            <person name="Holt R.A."/>
            <person name="Jennings D."/>
            <person name="Kraft C.L."/>
            <person name="Lu F."/>
            <person name="Nguyen T."/>
            <person name="Nusskern D.R."/>
            <person name="Pfannkoch C.M."/>
            <person name="Sitter C."/>
            <person name="Sutton G.G."/>
            <person name="Venter J.C."/>
            <person name="Wang Z."/>
            <person name="Woodage T."/>
            <person name="Zheng X.H."/>
            <person name="Zhong F."/>
        </authorList>
    </citation>
    <scope>NUCLEOTIDE SEQUENCE</scope>
    <source>
        <strain evidence="5">BN</strain>
    </source>
</reference>
<dbReference type="GeneID" id="691277"/>
<dbReference type="AGR" id="RGD:1586234"/>
<dbReference type="Gene3D" id="2.10.60.10">
    <property type="entry name" value="CD59"/>
    <property type="match status" value="1"/>
</dbReference>
<name>A6HET8_RAT</name>
<dbReference type="SUPFAM" id="SSF57302">
    <property type="entry name" value="Snake toxin-like"/>
    <property type="match status" value="1"/>
</dbReference>
<sequence>MLWSSVSKSFLAVCVITEFAAIFVESFTCGKSICTNGLCQNFSACETSKSCFSQTQELKVPQPSTSLIVHQKGCSLDECTGLAFSATLGDQQTFRYDQQCCSSNMCNQLDTQPSQVPAKANGVQCLAWYMEAGMPRIPTLLKCTGSETKCVSFMGTAVGSSSLLSLVVIGMGCATESACNLNMTVFDSVNIRTFCSGGLPVFSTTSSSPNRTGLRPAFISTVPVLISLLLLKVLL</sequence>
<evidence type="ECO:0000256" key="4">
    <source>
        <dbReference type="SAM" id="SignalP"/>
    </source>
</evidence>
<dbReference type="PANTHER" id="PTHR20914">
    <property type="entry name" value="LY6/PLAUR DOMAIN-CONTAINING PROTEIN 8"/>
    <property type="match status" value="1"/>
</dbReference>
<dbReference type="InterPro" id="IPR045860">
    <property type="entry name" value="Snake_toxin-like_sf"/>
</dbReference>
<protein>
    <submittedName>
        <fullName evidence="5">RCG35173</fullName>
    </submittedName>
</protein>
<evidence type="ECO:0000256" key="2">
    <source>
        <dbReference type="ARBA" id="ARBA00022525"/>
    </source>
</evidence>
<dbReference type="OrthoDB" id="9907178at2759"/>
<dbReference type="GO" id="GO:0005576">
    <property type="term" value="C:extracellular region"/>
    <property type="evidence" value="ECO:0007669"/>
    <property type="project" value="UniProtKB-SubCell"/>
</dbReference>
<dbReference type="OMA" id="TCQPTDL"/>
<keyword evidence="2" id="KW-0964">Secreted</keyword>
<dbReference type="RefSeq" id="NP_001103103.1">
    <property type="nucleotide sequence ID" value="NM_001109633.2"/>
</dbReference>
<dbReference type="InterPro" id="IPR050918">
    <property type="entry name" value="CNF-like_PLA2_Inhibitor"/>
</dbReference>
<evidence type="ECO:0000313" key="5">
    <source>
        <dbReference type="EMBL" id="EDM04543.1"/>
    </source>
</evidence>
<dbReference type="EMBL" id="CH473948">
    <property type="protein sequence ID" value="EDM04543.1"/>
    <property type="molecule type" value="Genomic_DNA"/>
</dbReference>
<dbReference type="KEGG" id="rno:691277"/>
<evidence type="ECO:0000313" key="6">
    <source>
        <dbReference type="RGD" id="1586234"/>
    </source>
</evidence>
<dbReference type="Proteomes" id="UP000234681">
    <property type="component" value="Chromosome 10"/>
</dbReference>
<dbReference type="PANTHER" id="PTHR20914:SF16">
    <property type="entry name" value="RIKEN CDNA 1810065E05 GENE"/>
    <property type="match status" value="1"/>
</dbReference>
<gene>
    <name evidence="6" type="primary">Bpifb9a</name>
    <name evidence="6" type="synonym">LOC691277</name>
    <name evidence="5" type="ORF">rCG_35173</name>
</gene>
<reference evidence="5" key="1">
    <citation type="journal article" date="2005" name="Genome Res.">
        <title>Gene and alternative splicing annotation with AIR.</title>
        <authorList>
            <person name="Florea L."/>
            <person name="Di Francesco V."/>
            <person name="Miller J."/>
            <person name="Turner R."/>
            <person name="Yao A."/>
            <person name="Harris M."/>
            <person name="Walenz B."/>
            <person name="Mobarry C."/>
            <person name="Merkulov G.V."/>
            <person name="Charlab R."/>
            <person name="Dew I."/>
            <person name="Deng Z."/>
            <person name="Istrail S."/>
            <person name="Li P."/>
            <person name="Sutton G."/>
        </authorList>
    </citation>
    <scope>NUCLEOTIDE SEQUENCE</scope>
    <source>
        <strain evidence="5">BN</strain>
    </source>
</reference>
<evidence type="ECO:0000256" key="3">
    <source>
        <dbReference type="ARBA" id="ARBA00022729"/>
    </source>
</evidence>
<organism evidence="5">
    <name type="scientific">Rattus norvegicus</name>
    <name type="common">Rat</name>
    <dbReference type="NCBI Taxonomy" id="10116"/>
    <lineage>
        <taxon>Eukaryota</taxon>
        <taxon>Metazoa</taxon>
        <taxon>Chordata</taxon>
        <taxon>Craniata</taxon>
        <taxon>Vertebrata</taxon>
        <taxon>Euteleostomi</taxon>
        <taxon>Mammalia</taxon>
        <taxon>Eutheria</taxon>
        <taxon>Euarchontoglires</taxon>
        <taxon>Glires</taxon>
        <taxon>Rodentia</taxon>
        <taxon>Myomorpha</taxon>
        <taxon>Muroidea</taxon>
        <taxon>Muridae</taxon>
        <taxon>Murinae</taxon>
        <taxon>Rattus</taxon>
    </lineage>
</organism>
<proteinExistence type="predicted"/>
<accession>A6HET8</accession>
<dbReference type="RGD" id="1586234">
    <property type="gene designation" value="Bpifb9a"/>
</dbReference>
<dbReference type="CTD" id="71425"/>
<feature type="chain" id="PRO_5039892671" evidence="4">
    <location>
        <begin position="27"/>
        <end position="235"/>
    </location>
</feature>
<evidence type="ECO:0000256" key="1">
    <source>
        <dbReference type="ARBA" id="ARBA00004613"/>
    </source>
</evidence>
<keyword evidence="3 4" id="KW-0732">Signal</keyword>
<comment type="subcellular location">
    <subcellularLocation>
        <location evidence="1">Secreted</location>
    </subcellularLocation>
</comment>
<dbReference type="AlphaFoldDB" id="A6HET8"/>